<keyword evidence="2" id="KW-1185">Reference proteome</keyword>
<evidence type="ECO:0000313" key="2">
    <source>
        <dbReference type="Proteomes" id="UP000034350"/>
    </source>
</evidence>
<organism evidence="1 2">
    <name type="scientific">Vairimorpha ceranae</name>
    <dbReference type="NCBI Taxonomy" id="40302"/>
    <lineage>
        <taxon>Eukaryota</taxon>
        <taxon>Fungi</taxon>
        <taxon>Fungi incertae sedis</taxon>
        <taxon>Microsporidia</taxon>
        <taxon>Nosematidae</taxon>
        <taxon>Vairimorpha</taxon>
    </lineage>
</organism>
<proteinExistence type="predicted"/>
<dbReference type="GeneID" id="36319037"/>
<evidence type="ECO:0000313" key="1">
    <source>
        <dbReference type="EMBL" id="KKO73973.1"/>
    </source>
</evidence>
<dbReference type="RefSeq" id="XP_024329715.1">
    <property type="nucleotide sequence ID" value="XM_024474129.1"/>
</dbReference>
<dbReference type="VEuPathDB" id="MicrosporidiaDB:AAJ76_1540003225"/>
<dbReference type="AlphaFoldDB" id="A0A0F9WLL9"/>
<dbReference type="Proteomes" id="UP000034350">
    <property type="component" value="Unassembled WGS sequence"/>
</dbReference>
<gene>
    <name evidence="1" type="ORF">AAJ76_1540003225</name>
</gene>
<sequence length="42" mass="4848">MAYISVSPSRSYAQMVPNRTKEMLLPIIKNVVRTKTKIHTDE</sequence>
<accession>A0A0F9WLL9</accession>
<comment type="caution">
    <text evidence="1">The sequence shown here is derived from an EMBL/GenBank/DDBJ whole genome shotgun (WGS) entry which is preliminary data.</text>
</comment>
<name>A0A0F9WLL9_9MICR</name>
<reference evidence="1 2" key="1">
    <citation type="journal article" date="2015" name="Environ. Microbiol.">
        <title>Genome analyses suggest the presence of polyploidy and recent human-driven expansions in eight global populations of the honeybee pathogen Nosema ceranae.</title>
        <authorList>
            <person name="Pelin A."/>
            <person name="Selman M."/>
            <person name="Aris-Brosou S."/>
            <person name="Farinelli L."/>
            <person name="Corradi N."/>
        </authorList>
    </citation>
    <scope>NUCLEOTIDE SEQUENCE [LARGE SCALE GENOMIC DNA]</scope>
    <source>
        <strain evidence="1 2">PA08 1199</strain>
    </source>
</reference>
<protein>
    <submittedName>
        <fullName evidence="1">Uncharacterized protein</fullName>
    </submittedName>
</protein>
<dbReference type="EMBL" id="JPQZ01000154">
    <property type="protein sequence ID" value="KKO73973.1"/>
    <property type="molecule type" value="Genomic_DNA"/>
</dbReference>